<dbReference type="AlphaFoldDB" id="A0A9P0HPT8"/>
<gene>
    <name evidence="2" type="ORF">NEZAVI_LOCUS13528</name>
</gene>
<keyword evidence="3" id="KW-1185">Reference proteome</keyword>
<evidence type="ECO:0000313" key="3">
    <source>
        <dbReference type="Proteomes" id="UP001152798"/>
    </source>
</evidence>
<sequence length="152" mass="16458">MIDHYTAGAGTVPLNFRPCRLEAAIPKIWKCDRSGADRLRETQSDTEPSRDKSLTDGPRGKTRSKLLVSQDCSCASSAAHLSPGTRVIGTARLQDIQARSRGMLPALCAGFSPSFVYRSRKAKVDNVIEGEPLPFEGRCHTPHPGPLASLIT</sequence>
<dbReference type="Proteomes" id="UP001152798">
    <property type="component" value="Chromosome 6"/>
</dbReference>
<evidence type="ECO:0000256" key="1">
    <source>
        <dbReference type="SAM" id="MobiDB-lite"/>
    </source>
</evidence>
<reference evidence="2" key="1">
    <citation type="submission" date="2022-01" db="EMBL/GenBank/DDBJ databases">
        <authorList>
            <person name="King R."/>
        </authorList>
    </citation>
    <scope>NUCLEOTIDE SEQUENCE</scope>
</reference>
<dbReference type="OrthoDB" id="10414178at2759"/>
<dbReference type="EMBL" id="OV725082">
    <property type="protein sequence ID" value="CAH1405291.1"/>
    <property type="molecule type" value="Genomic_DNA"/>
</dbReference>
<evidence type="ECO:0000313" key="2">
    <source>
        <dbReference type="EMBL" id="CAH1405291.1"/>
    </source>
</evidence>
<organism evidence="2 3">
    <name type="scientific">Nezara viridula</name>
    <name type="common">Southern green stink bug</name>
    <name type="synonym">Cimex viridulus</name>
    <dbReference type="NCBI Taxonomy" id="85310"/>
    <lineage>
        <taxon>Eukaryota</taxon>
        <taxon>Metazoa</taxon>
        <taxon>Ecdysozoa</taxon>
        <taxon>Arthropoda</taxon>
        <taxon>Hexapoda</taxon>
        <taxon>Insecta</taxon>
        <taxon>Pterygota</taxon>
        <taxon>Neoptera</taxon>
        <taxon>Paraneoptera</taxon>
        <taxon>Hemiptera</taxon>
        <taxon>Heteroptera</taxon>
        <taxon>Panheteroptera</taxon>
        <taxon>Pentatomomorpha</taxon>
        <taxon>Pentatomoidea</taxon>
        <taxon>Pentatomidae</taxon>
        <taxon>Pentatominae</taxon>
        <taxon>Nezara</taxon>
    </lineage>
</organism>
<proteinExistence type="predicted"/>
<feature type="compositionally biased region" description="Basic and acidic residues" evidence="1">
    <location>
        <begin position="39"/>
        <end position="54"/>
    </location>
</feature>
<name>A0A9P0HPT8_NEZVI</name>
<feature type="region of interest" description="Disordered" evidence="1">
    <location>
        <begin position="39"/>
        <end position="62"/>
    </location>
</feature>
<protein>
    <submittedName>
        <fullName evidence="2">Uncharacterized protein</fullName>
    </submittedName>
</protein>
<accession>A0A9P0HPT8</accession>